<dbReference type="STRING" id="1125779.HMPREF1219_01202"/>
<protein>
    <recommendedName>
        <fullName evidence="5">ATP-grasp domain-containing protein</fullName>
    </recommendedName>
</protein>
<dbReference type="Proteomes" id="UP000014408">
    <property type="component" value="Unassembled WGS sequence"/>
</dbReference>
<dbReference type="Gene3D" id="3.30.470.20">
    <property type="entry name" value="ATP-grasp fold, B domain"/>
    <property type="match status" value="1"/>
</dbReference>
<evidence type="ECO:0000256" key="4">
    <source>
        <dbReference type="PROSITE-ProRule" id="PRU00409"/>
    </source>
</evidence>
<dbReference type="Gene3D" id="3.40.50.20">
    <property type="match status" value="1"/>
</dbReference>
<feature type="domain" description="ATP-grasp" evidence="5">
    <location>
        <begin position="108"/>
        <end position="300"/>
    </location>
</feature>
<evidence type="ECO:0000256" key="1">
    <source>
        <dbReference type="ARBA" id="ARBA00022598"/>
    </source>
</evidence>
<evidence type="ECO:0000259" key="5">
    <source>
        <dbReference type="PROSITE" id="PS50975"/>
    </source>
</evidence>
<dbReference type="InterPro" id="IPR016185">
    <property type="entry name" value="PreATP-grasp_dom_sf"/>
</dbReference>
<dbReference type="InterPro" id="IPR011761">
    <property type="entry name" value="ATP-grasp"/>
</dbReference>
<keyword evidence="1" id="KW-0436">Ligase</keyword>
<dbReference type="eggNOG" id="COG0151">
    <property type="taxonomic scope" value="Bacteria"/>
</dbReference>
<reference evidence="6 7" key="1">
    <citation type="submission" date="2013-05" db="EMBL/GenBank/DDBJ databases">
        <title>The Genome Sequence of Corynebacterium pyruviciproducens 1773O (ATCC BAA-1742).</title>
        <authorList>
            <consortium name="The Broad Institute Genomics Platform"/>
            <person name="Earl A."/>
            <person name="Ward D."/>
            <person name="Feldgarden M."/>
            <person name="Gevers D."/>
            <person name="Tong J."/>
            <person name="Walker B."/>
            <person name="Young S."/>
            <person name="Zeng Q."/>
            <person name="Gargeya S."/>
            <person name="Fitzgerald M."/>
            <person name="Haas B."/>
            <person name="Abouelleil A."/>
            <person name="Allen A.W."/>
            <person name="Alvarado L."/>
            <person name="Arachchi H.M."/>
            <person name="Berlin A.M."/>
            <person name="Chapman S.B."/>
            <person name="Gainer-Dewar J."/>
            <person name="Goldberg J."/>
            <person name="Griggs A."/>
            <person name="Gujja S."/>
            <person name="Hansen M."/>
            <person name="Howarth C."/>
            <person name="Imamovic A."/>
            <person name="Ireland A."/>
            <person name="Larimer J."/>
            <person name="McCowan C."/>
            <person name="Murphy C."/>
            <person name="Pearson M."/>
            <person name="Poon T.W."/>
            <person name="Priest M."/>
            <person name="Roberts A."/>
            <person name="Saif S."/>
            <person name="Shea T."/>
            <person name="Sisk P."/>
            <person name="Sykes S."/>
            <person name="Wortman J."/>
            <person name="Nusbaum C."/>
            <person name="Birren B."/>
        </authorList>
    </citation>
    <scope>NUCLEOTIDE SEQUENCE [LARGE SCALE GENOMIC DNA]</scope>
    <source>
        <strain evidence="6 7">ATCC BAA-1742</strain>
    </source>
</reference>
<organism evidence="6 7">
    <name type="scientific">Corynebacterium pyruviciproducens ATCC BAA-1742</name>
    <dbReference type="NCBI Taxonomy" id="1125779"/>
    <lineage>
        <taxon>Bacteria</taxon>
        <taxon>Bacillati</taxon>
        <taxon>Actinomycetota</taxon>
        <taxon>Actinomycetes</taxon>
        <taxon>Mycobacteriales</taxon>
        <taxon>Corynebacteriaceae</taxon>
        <taxon>Corynebacterium</taxon>
    </lineage>
</organism>
<dbReference type="Gene3D" id="3.30.1490.20">
    <property type="entry name" value="ATP-grasp fold, A domain"/>
    <property type="match status" value="1"/>
</dbReference>
<dbReference type="PROSITE" id="PS50975">
    <property type="entry name" value="ATP_GRASP"/>
    <property type="match status" value="1"/>
</dbReference>
<dbReference type="RefSeq" id="WP_016457964.1">
    <property type="nucleotide sequence ID" value="NZ_KE150446.1"/>
</dbReference>
<comment type="caution">
    <text evidence="6">The sequence shown here is derived from an EMBL/GenBank/DDBJ whole genome shotgun (WGS) entry which is preliminary data.</text>
</comment>
<dbReference type="PANTHER" id="PTHR43585:SF2">
    <property type="entry name" value="ATP-GRASP ENZYME FSQD"/>
    <property type="match status" value="1"/>
</dbReference>
<dbReference type="HOGENOM" id="CLU_029016_5_0_11"/>
<keyword evidence="3 4" id="KW-0067">ATP-binding</keyword>
<dbReference type="EMBL" id="ATBY01000013">
    <property type="protein sequence ID" value="EPD69334.1"/>
    <property type="molecule type" value="Genomic_DNA"/>
</dbReference>
<keyword evidence="2 4" id="KW-0547">Nucleotide-binding</keyword>
<evidence type="ECO:0000313" key="7">
    <source>
        <dbReference type="Proteomes" id="UP000014408"/>
    </source>
</evidence>
<name>S2ZZ24_9CORY</name>
<dbReference type="GO" id="GO:0046872">
    <property type="term" value="F:metal ion binding"/>
    <property type="evidence" value="ECO:0007669"/>
    <property type="project" value="InterPro"/>
</dbReference>
<dbReference type="SUPFAM" id="SSF52440">
    <property type="entry name" value="PreATP-grasp domain"/>
    <property type="match status" value="1"/>
</dbReference>
<dbReference type="Pfam" id="PF18603">
    <property type="entry name" value="LAL_C2"/>
    <property type="match status" value="1"/>
</dbReference>
<dbReference type="GO" id="GO:0016874">
    <property type="term" value="F:ligase activity"/>
    <property type="evidence" value="ECO:0007669"/>
    <property type="project" value="UniProtKB-KW"/>
</dbReference>
<dbReference type="InterPro" id="IPR040570">
    <property type="entry name" value="LAL_C2"/>
</dbReference>
<dbReference type="InterPro" id="IPR013815">
    <property type="entry name" value="ATP_grasp_subdomain_1"/>
</dbReference>
<dbReference type="AlphaFoldDB" id="S2ZZ24"/>
<dbReference type="InterPro" id="IPR052032">
    <property type="entry name" value="ATP-dep_AA_Ligase"/>
</dbReference>
<dbReference type="GO" id="GO:0005524">
    <property type="term" value="F:ATP binding"/>
    <property type="evidence" value="ECO:0007669"/>
    <property type="project" value="UniProtKB-UniRule"/>
</dbReference>
<dbReference type="Pfam" id="PF13535">
    <property type="entry name" value="ATP-grasp_4"/>
    <property type="match status" value="1"/>
</dbReference>
<evidence type="ECO:0000256" key="3">
    <source>
        <dbReference type="ARBA" id="ARBA00022840"/>
    </source>
</evidence>
<proteinExistence type="predicted"/>
<accession>S2ZZ24</accession>
<sequence>MTERILIIGGSELQLPAILEARSMGLEVGVADQDVHAIGRSYADVFFPISTIDEQAVVGTARSWRPSAIITIATDWPMRSVARACEALQLPSISYRTARLCTDKFLMIQEFQRCDVAAPWFRLIQAEEDIDSISIPSYPCVTKPVDSSGSRGVQVVENFEQLKNAIDYSSKQSRSGMVLVEEFLDGPEVSVEMLVIDGHAHVLVITDKVTSGPPNFVESAHFQPSQLEPEIQEKIEQLSKQAVEALEITTGAVHAEIIVTPRGPKMVEVGARMGGDRIGSHMVELSTGINMTRAVIQLAFGQKPDIELRTPRYVAHRFLRANPGQVVRIDGVIQAREIPGVQEVFINRSVGSRQPEIRSSGDRPGSVLVAGENYEEVVEATERAAGLIHFVVE</sequence>
<dbReference type="PANTHER" id="PTHR43585">
    <property type="entry name" value="FUMIPYRROLE BIOSYNTHESIS PROTEIN C"/>
    <property type="match status" value="1"/>
</dbReference>
<evidence type="ECO:0000256" key="2">
    <source>
        <dbReference type="ARBA" id="ARBA00022741"/>
    </source>
</evidence>
<gene>
    <name evidence="6" type="ORF">HMPREF1219_01202</name>
</gene>
<dbReference type="SUPFAM" id="SSF56059">
    <property type="entry name" value="Glutathione synthetase ATP-binding domain-like"/>
    <property type="match status" value="1"/>
</dbReference>
<dbReference type="SMART" id="SM01209">
    <property type="entry name" value="GARS_A"/>
    <property type="match status" value="1"/>
</dbReference>
<keyword evidence="7" id="KW-1185">Reference proteome</keyword>
<evidence type="ECO:0000313" key="6">
    <source>
        <dbReference type="EMBL" id="EPD69334.1"/>
    </source>
</evidence>